<organism evidence="1 2">
    <name type="scientific">Pedobacter cryoconitis</name>
    <dbReference type="NCBI Taxonomy" id="188932"/>
    <lineage>
        <taxon>Bacteria</taxon>
        <taxon>Pseudomonadati</taxon>
        <taxon>Bacteroidota</taxon>
        <taxon>Sphingobacteriia</taxon>
        <taxon>Sphingobacteriales</taxon>
        <taxon>Sphingobacteriaceae</taxon>
        <taxon>Pedobacter</taxon>
    </lineage>
</organism>
<name>A0A327SGZ9_9SPHI</name>
<evidence type="ECO:0000313" key="2">
    <source>
        <dbReference type="Proteomes" id="UP000249754"/>
    </source>
</evidence>
<dbReference type="EMBL" id="QLLR01000019">
    <property type="protein sequence ID" value="RAJ28101.1"/>
    <property type="molecule type" value="Genomic_DNA"/>
</dbReference>
<protein>
    <submittedName>
        <fullName evidence="1">Uncharacterized protein</fullName>
    </submittedName>
</protein>
<proteinExistence type="predicted"/>
<dbReference type="Proteomes" id="UP000249754">
    <property type="component" value="Unassembled WGS sequence"/>
</dbReference>
<accession>A0A327SGZ9</accession>
<sequence>MNTKKGTFIPQDAEEMGYHEYLDYWVCKCKNFEKLDGFNASDRYGNLISPIGAEYCRCERCGSVIEVKSHTIIGINPNPDRGRF</sequence>
<evidence type="ECO:0000313" key="1">
    <source>
        <dbReference type="EMBL" id="RAJ28101.1"/>
    </source>
</evidence>
<gene>
    <name evidence="1" type="ORF">LY11_03421</name>
</gene>
<dbReference type="RefSeq" id="WP_111634839.1">
    <property type="nucleotide sequence ID" value="NZ_QLLR01000019.1"/>
</dbReference>
<dbReference type="OrthoDB" id="770050at2"/>
<comment type="caution">
    <text evidence="1">The sequence shown here is derived from an EMBL/GenBank/DDBJ whole genome shotgun (WGS) entry which is preliminary data.</text>
</comment>
<dbReference type="AlphaFoldDB" id="A0A327SGZ9"/>
<reference evidence="1 2" key="1">
    <citation type="submission" date="2018-06" db="EMBL/GenBank/DDBJ databases">
        <title>Genomic Encyclopedia of Archaeal and Bacterial Type Strains, Phase II (KMG-II): from individual species to whole genera.</title>
        <authorList>
            <person name="Goeker M."/>
        </authorList>
    </citation>
    <scope>NUCLEOTIDE SEQUENCE [LARGE SCALE GENOMIC DNA]</scope>
    <source>
        <strain evidence="1 2">DSM 14825</strain>
    </source>
</reference>